<dbReference type="GO" id="GO:0044183">
    <property type="term" value="F:protein folding chaperone"/>
    <property type="evidence" value="ECO:0007669"/>
    <property type="project" value="InterPro"/>
</dbReference>
<reference evidence="6" key="2">
    <citation type="journal article" date="2021" name="Microbiome">
        <title>Successional dynamics and alternative stable states in a saline activated sludge microbial community over 9 years.</title>
        <authorList>
            <person name="Wang Y."/>
            <person name="Ye J."/>
            <person name="Ju F."/>
            <person name="Liu L."/>
            <person name="Boyd J.A."/>
            <person name="Deng Y."/>
            <person name="Parks D.H."/>
            <person name="Jiang X."/>
            <person name="Yin X."/>
            <person name="Woodcroft B.J."/>
            <person name="Tyson G.W."/>
            <person name="Hugenholtz P."/>
            <person name="Polz M.F."/>
            <person name="Zhang T."/>
        </authorList>
    </citation>
    <scope>NUCLEOTIDE SEQUENCE</scope>
    <source>
        <strain evidence="6">HKST-UBA01</strain>
    </source>
</reference>
<dbReference type="InterPro" id="IPR018369">
    <property type="entry name" value="Chaprnonin_Cpn10_CS"/>
</dbReference>
<dbReference type="NCBIfam" id="NF001531">
    <property type="entry name" value="PRK00364.2-2"/>
    <property type="match status" value="1"/>
</dbReference>
<name>A0A955LHC9_UNCKA</name>
<evidence type="ECO:0000313" key="7">
    <source>
        <dbReference type="Proteomes" id="UP000701698"/>
    </source>
</evidence>
<dbReference type="EMBL" id="JAGQKX010000095">
    <property type="protein sequence ID" value="MCA9390435.1"/>
    <property type="molecule type" value="Genomic_DNA"/>
</dbReference>
<dbReference type="PANTHER" id="PTHR10772">
    <property type="entry name" value="10 KDA HEAT SHOCK PROTEIN"/>
    <property type="match status" value="1"/>
</dbReference>
<dbReference type="PANTHER" id="PTHR10772:SF63">
    <property type="entry name" value="20 KDA CHAPERONIN, CHLOROPLASTIC"/>
    <property type="match status" value="1"/>
</dbReference>
<protein>
    <recommendedName>
        <fullName evidence="3">Co-chaperonin GroES</fullName>
    </recommendedName>
    <alternativeName>
        <fullName evidence="3">10 kDa chaperonin</fullName>
    </alternativeName>
    <alternativeName>
        <fullName evidence="3">Chaperonin-10</fullName>
        <shortName evidence="3">Cpn10</shortName>
    </alternativeName>
</protein>
<dbReference type="GO" id="GO:0051082">
    <property type="term" value="F:unfolded protein binding"/>
    <property type="evidence" value="ECO:0007669"/>
    <property type="project" value="TreeGrafter"/>
</dbReference>
<dbReference type="CDD" id="cd00320">
    <property type="entry name" value="cpn10"/>
    <property type="match status" value="1"/>
</dbReference>
<dbReference type="SMART" id="SM00883">
    <property type="entry name" value="Cpn10"/>
    <property type="match status" value="1"/>
</dbReference>
<dbReference type="Proteomes" id="UP000701698">
    <property type="component" value="Unassembled WGS sequence"/>
</dbReference>
<evidence type="ECO:0000256" key="4">
    <source>
        <dbReference type="RuleBase" id="RU000535"/>
    </source>
</evidence>
<keyword evidence="3" id="KW-0963">Cytoplasm</keyword>
<evidence type="ECO:0000256" key="5">
    <source>
        <dbReference type="SAM" id="MobiDB-lite"/>
    </source>
</evidence>
<organism evidence="6 7">
    <name type="scientific">candidate division WWE3 bacterium</name>
    <dbReference type="NCBI Taxonomy" id="2053526"/>
    <lineage>
        <taxon>Bacteria</taxon>
        <taxon>Katanobacteria</taxon>
    </lineage>
</organism>
<keyword evidence="2 3" id="KW-0143">Chaperone</keyword>
<comment type="caution">
    <text evidence="6">The sequence shown here is derived from an EMBL/GenBank/DDBJ whole genome shotgun (WGS) entry which is preliminary data.</text>
</comment>
<dbReference type="HAMAP" id="MF_00580">
    <property type="entry name" value="CH10"/>
    <property type="match status" value="1"/>
</dbReference>
<sequence>MSKKVQPLGDKLLVRPYSKEEKTESGIILPETSSKERPEEGEVLAMGNGARDDSGKLIPIEDVTVGDRVVFTKYGPQEIKVDGEELLIVSIKDILAKIEE</sequence>
<comment type="subunit">
    <text evidence="3">Heptamer of 7 subunits arranged in a ring. Interacts with the chaperonin GroEL.</text>
</comment>
<comment type="subcellular location">
    <subcellularLocation>
        <location evidence="3">Cytoplasm</location>
    </subcellularLocation>
</comment>
<evidence type="ECO:0000256" key="1">
    <source>
        <dbReference type="ARBA" id="ARBA00006975"/>
    </source>
</evidence>
<dbReference type="Gene3D" id="2.30.33.40">
    <property type="entry name" value="GroES chaperonin"/>
    <property type="match status" value="1"/>
</dbReference>
<dbReference type="PROSITE" id="PS00681">
    <property type="entry name" value="CHAPERONINS_CPN10"/>
    <property type="match status" value="1"/>
</dbReference>
<evidence type="ECO:0000313" key="6">
    <source>
        <dbReference type="EMBL" id="MCA9390435.1"/>
    </source>
</evidence>
<dbReference type="GO" id="GO:0005737">
    <property type="term" value="C:cytoplasm"/>
    <property type="evidence" value="ECO:0007669"/>
    <property type="project" value="UniProtKB-SubCell"/>
</dbReference>
<comment type="function">
    <text evidence="3 4">Together with the chaperonin GroEL, plays an essential role in assisting protein folding. The GroEL-GroES system forms a nano-cage that allows encapsulation of the non-native substrate proteins and provides a physical environment optimized to promote and accelerate protein folding. GroES binds to the apical surface of the GroEL ring, thereby capping the opening of the GroEL channel.</text>
</comment>
<evidence type="ECO:0000256" key="2">
    <source>
        <dbReference type="ARBA" id="ARBA00023186"/>
    </source>
</evidence>
<dbReference type="SUPFAM" id="SSF50129">
    <property type="entry name" value="GroES-like"/>
    <property type="match status" value="1"/>
</dbReference>
<evidence type="ECO:0000256" key="3">
    <source>
        <dbReference type="HAMAP-Rule" id="MF_00580"/>
    </source>
</evidence>
<dbReference type="GO" id="GO:0051087">
    <property type="term" value="F:protein-folding chaperone binding"/>
    <property type="evidence" value="ECO:0007669"/>
    <property type="project" value="TreeGrafter"/>
</dbReference>
<feature type="region of interest" description="Disordered" evidence="5">
    <location>
        <begin position="19"/>
        <end position="40"/>
    </location>
</feature>
<gene>
    <name evidence="3" type="primary">groES</name>
    <name evidence="3" type="synonym">groS</name>
    <name evidence="6" type="ORF">KC571_03445</name>
</gene>
<dbReference type="FunFam" id="2.30.33.40:FF:000001">
    <property type="entry name" value="10 kDa chaperonin"/>
    <property type="match status" value="1"/>
</dbReference>
<dbReference type="InterPro" id="IPR011032">
    <property type="entry name" value="GroES-like_sf"/>
</dbReference>
<comment type="similarity">
    <text evidence="1 3 4">Belongs to the GroES chaperonin family.</text>
</comment>
<dbReference type="AlphaFoldDB" id="A0A955LHC9"/>
<dbReference type="InterPro" id="IPR020818">
    <property type="entry name" value="Chaperonin_GroES"/>
</dbReference>
<dbReference type="InterPro" id="IPR037124">
    <property type="entry name" value="Chaperonin_GroES_sf"/>
</dbReference>
<dbReference type="GO" id="GO:0046872">
    <property type="term" value="F:metal ion binding"/>
    <property type="evidence" value="ECO:0007669"/>
    <property type="project" value="TreeGrafter"/>
</dbReference>
<dbReference type="GO" id="GO:0005524">
    <property type="term" value="F:ATP binding"/>
    <property type="evidence" value="ECO:0007669"/>
    <property type="project" value="InterPro"/>
</dbReference>
<accession>A0A955LHC9</accession>
<dbReference type="PRINTS" id="PR00297">
    <property type="entry name" value="CHAPERONIN10"/>
</dbReference>
<reference evidence="6" key="1">
    <citation type="submission" date="2020-04" db="EMBL/GenBank/DDBJ databases">
        <authorList>
            <person name="Zhang T."/>
        </authorList>
    </citation>
    <scope>NUCLEOTIDE SEQUENCE</scope>
    <source>
        <strain evidence="6">HKST-UBA01</strain>
    </source>
</reference>
<proteinExistence type="inferred from homology"/>
<dbReference type="Pfam" id="PF00166">
    <property type="entry name" value="Cpn10"/>
    <property type="match status" value="1"/>
</dbReference>